<sequence>MLPGDAVLNRGEVYFLLPLPRKPQSATVAPVQPVENVKPAGTMKFVMTRQQLAMLLAEGNIKIATKEPKPEPPPRVHSVLHHPGMFVITSPSNVGAPSMETDSPRCVV</sequence>
<dbReference type="Proteomes" id="UP001633002">
    <property type="component" value="Unassembled WGS sequence"/>
</dbReference>
<evidence type="ECO:0000313" key="2">
    <source>
        <dbReference type="Proteomes" id="UP001633002"/>
    </source>
</evidence>
<protein>
    <submittedName>
        <fullName evidence="1">Uncharacterized protein</fullName>
    </submittedName>
</protein>
<evidence type="ECO:0000313" key="1">
    <source>
        <dbReference type="EMBL" id="KAL3682362.1"/>
    </source>
</evidence>
<dbReference type="AlphaFoldDB" id="A0ABD3GVC0"/>
<accession>A0ABD3GVC0</accession>
<name>A0ABD3GVC0_9MARC</name>
<proteinExistence type="predicted"/>
<keyword evidence="2" id="KW-1185">Reference proteome</keyword>
<dbReference type="EMBL" id="JBJQOH010000006">
    <property type="protein sequence ID" value="KAL3682362.1"/>
    <property type="molecule type" value="Genomic_DNA"/>
</dbReference>
<reference evidence="1 2" key="1">
    <citation type="submission" date="2024-09" db="EMBL/GenBank/DDBJ databases">
        <title>Chromosome-scale assembly of Riccia sorocarpa.</title>
        <authorList>
            <person name="Paukszto L."/>
        </authorList>
    </citation>
    <scope>NUCLEOTIDE SEQUENCE [LARGE SCALE GENOMIC DNA]</scope>
    <source>
        <strain evidence="1">LP-2024</strain>
        <tissue evidence="1">Aerial parts of the thallus</tissue>
    </source>
</reference>
<gene>
    <name evidence="1" type="ORF">R1sor_000384</name>
</gene>
<organism evidence="1 2">
    <name type="scientific">Riccia sorocarpa</name>
    <dbReference type="NCBI Taxonomy" id="122646"/>
    <lineage>
        <taxon>Eukaryota</taxon>
        <taxon>Viridiplantae</taxon>
        <taxon>Streptophyta</taxon>
        <taxon>Embryophyta</taxon>
        <taxon>Marchantiophyta</taxon>
        <taxon>Marchantiopsida</taxon>
        <taxon>Marchantiidae</taxon>
        <taxon>Marchantiales</taxon>
        <taxon>Ricciaceae</taxon>
        <taxon>Riccia</taxon>
    </lineage>
</organism>
<comment type="caution">
    <text evidence="1">The sequence shown here is derived from an EMBL/GenBank/DDBJ whole genome shotgun (WGS) entry which is preliminary data.</text>
</comment>